<evidence type="ECO:0000256" key="2">
    <source>
        <dbReference type="ARBA" id="ARBA00008954"/>
    </source>
</evidence>
<evidence type="ECO:0000256" key="7">
    <source>
        <dbReference type="ARBA" id="ARBA00022679"/>
    </source>
</evidence>
<dbReference type="PIRSF" id="PIRSF000521">
    <property type="entry name" value="Transaminase_4ab_Lys_Orn"/>
    <property type="match status" value="1"/>
</dbReference>
<comment type="cofactor">
    <cofactor evidence="1">
        <name>pyridoxal 5'-phosphate</name>
        <dbReference type="ChEBI" id="CHEBI:597326"/>
    </cofactor>
</comment>
<evidence type="ECO:0000256" key="11">
    <source>
        <dbReference type="ARBA" id="ARBA00048021"/>
    </source>
</evidence>
<dbReference type="InterPro" id="IPR015422">
    <property type="entry name" value="PyrdxlP-dep_Trfase_small"/>
</dbReference>
<evidence type="ECO:0000313" key="14">
    <source>
        <dbReference type="Proteomes" id="UP000095023"/>
    </source>
</evidence>
<evidence type="ECO:0000256" key="1">
    <source>
        <dbReference type="ARBA" id="ARBA00001933"/>
    </source>
</evidence>
<keyword evidence="8 12" id="KW-0663">Pyridoxal phosphate</keyword>
<dbReference type="GO" id="GO:0005739">
    <property type="term" value="C:mitochondrion"/>
    <property type="evidence" value="ECO:0007669"/>
    <property type="project" value="TreeGrafter"/>
</dbReference>
<evidence type="ECO:0000256" key="12">
    <source>
        <dbReference type="RuleBase" id="RU003560"/>
    </source>
</evidence>
<evidence type="ECO:0000313" key="13">
    <source>
        <dbReference type="EMBL" id="ODV90548.1"/>
    </source>
</evidence>
<keyword evidence="14" id="KW-1185">Reference proteome</keyword>
<dbReference type="InterPro" id="IPR004631">
    <property type="entry name" value="4NH2But_aminotransferase_euk"/>
</dbReference>
<dbReference type="PANTHER" id="PTHR43206:SF1">
    <property type="entry name" value="4-AMINOBUTYRATE AMINOTRANSFERASE, MITOCHONDRIAL"/>
    <property type="match status" value="1"/>
</dbReference>
<sequence length="426" mass="46744">MAADYSKSTGNYIADADGNLYLDVYMQIASIALGYNHPTLIEAAKSDAMTRALVSRPALGSFPSVEWEDQLRNGLLKYAPPGMNQVWTAMAGSDANETAFKAAFMYYQFKKRGSTSKFTPEEEASVMENQSPGAPEMSILSFASGFHGRLFGSLSATRSKPIHKLDIPQFKWPKAPFPVYQYPLAENEAANKAEDDRCLDALREIIKTWKSPVAAAIIEPVQSEGGDNHGSPYFFQEVRKITKEMGVLLIVDEVQTGVGATGKMWAHEHLNLPFPPDIVTFSKKMQAAGYYFADPELKPELPYRQFNTWCGDPARAIIAKGICEVIDSEGLVAHTAEVGDYLFGELTKLSKKYPKMISNLRGEGRGTFIAWDTPDGAARDAFLSKMRTLGVNCGGCGPAAVRLRPSLTFSKNHADVLLETIDKALA</sequence>
<dbReference type="InterPro" id="IPR005814">
    <property type="entry name" value="Aminotrans_3"/>
</dbReference>
<dbReference type="EMBL" id="KV453842">
    <property type="protein sequence ID" value="ODV90548.1"/>
    <property type="molecule type" value="Genomic_DNA"/>
</dbReference>
<dbReference type="InterPro" id="IPR015421">
    <property type="entry name" value="PyrdxlP-dep_Trfase_major"/>
</dbReference>
<dbReference type="Gene3D" id="3.40.640.10">
    <property type="entry name" value="Type I PLP-dependent aspartate aminotransferase-like (Major domain)"/>
    <property type="match status" value="1"/>
</dbReference>
<evidence type="ECO:0000256" key="5">
    <source>
        <dbReference type="ARBA" id="ARBA00018543"/>
    </source>
</evidence>
<dbReference type="GO" id="GO:0034386">
    <property type="term" value="F:4-aminobutyrate:2-oxoglutarate transaminase activity"/>
    <property type="evidence" value="ECO:0007669"/>
    <property type="project" value="UniProtKB-EC"/>
</dbReference>
<accession>A0A1E4TFU7</accession>
<dbReference type="InterPro" id="IPR049704">
    <property type="entry name" value="Aminotrans_3_PPA_site"/>
</dbReference>
<evidence type="ECO:0000256" key="8">
    <source>
        <dbReference type="ARBA" id="ARBA00022898"/>
    </source>
</evidence>
<proteinExistence type="inferred from homology"/>
<dbReference type="Gene3D" id="3.90.1150.10">
    <property type="entry name" value="Aspartate Aminotransferase, domain 1"/>
    <property type="match status" value="1"/>
</dbReference>
<reference evidence="14" key="1">
    <citation type="submission" date="2016-02" db="EMBL/GenBank/DDBJ databases">
        <title>Comparative genomics of biotechnologically important yeasts.</title>
        <authorList>
            <consortium name="DOE Joint Genome Institute"/>
            <person name="Riley R."/>
            <person name="Haridas S."/>
            <person name="Wolfe K.H."/>
            <person name="Lopes M.R."/>
            <person name="Hittinger C.T."/>
            <person name="Goker M."/>
            <person name="Salamov A."/>
            <person name="Wisecaver J."/>
            <person name="Long T.M."/>
            <person name="Aerts A.L."/>
            <person name="Barry K."/>
            <person name="Choi C."/>
            <person name="Clum A."/>
            <person name="Coughlan A.Y."/>
            <person name="Deshpande S."/>
            <person name="Douglass A.P."/>
            <person name="Hanson S.J."/>
            <person name="Klenk H.-P."/>
            <person name="Labutti K."/>
            <person name="Lapidus A."/>
            <person name="Lindquist E."/>
            <person name="Lipzen A."/>
            <person name="Meier-Kolthoff J.P."/>
            <person name="Ohm R.A."/>
            <person name="Otillar R.P."/>
            <person name="Pangilinan J."/>
            <person name="Peng Y."/>
            <person name="Rokas A."/>
            <person name="Rosa C.A."/>
            <person name="Scheuner C."/>
            <person name="Sibirny A.A."/>
            <person name="Slot J.C."/>
            <person name="Stielow J.B."/>
            <person name="Sun H."/>
            <person name="Kurtzman C.P."/>
            <person name="Blackwell M."/>
            <person name="Jeffries T.W."/>
            <person name="Grigoriev I.V."/>
        </authorList>
    </citation>
    <scope>NUCLEOTIDE SEQUENCE [LARGE SCALE GENOMIC DNA]</scope>
    <source>
        <strain evidence="14">NRRL Y-17796</strain>
    </source>
</reference>
<dbReference type="GO" id="GO:0005829">
    <property type="term" value="C:cytosol"/>
    <property type="evidence" value="ECO:0007669"/>
    <property type="project" value="EnsemblFungi"/>
</dbReference>
<dbReference type="SUPFAM" id="SSF53383">
    <property type="entry name" value="PLP-dependent transferases"/>
    <property type="match status" value="1"/>
</dbReference>
<dbReference type="Pfam" id="PF00202">
    <property type="entry name" value="Aminotran_3"/>
    <property type="match status" value="1"/>
</dbReference>
<dbReference type="FunFam" id="3.40.640.10:FF:000029">
    <property type="entry name" value="4-aminobutyrate aminotransferase, mitochondrial"/>
    <property type="match status" value="1"/>
</dbReference>
<dbReference type="Proteomes" id="UP000095023">
    <property type="component" value="Unassembled WGS sequence"/>
</dbReference>
<dbReference type="AlphaFoldDB" id="A0A1E4TFU7"/>
<evidence type="ECO:0000256" key="3">
    <source>
        <dbReference type="ARBA" id="ARBA00011839"/>
    </source>
</evidence>
<evidence type="ECO:0000256" key="6">
    <source>
        <dbReference type="ARBA" id="ARBA00022576"/>
    </source>
</evidence>
<dbReference type="GO" id="GO:0030170">
    <property type="term" value="F:pyridoxal phosphate binding"/>
    <property type="evidence" value="ECO:0007669"/>
    <property type="project" value="EnsemblFungi"/>
</dbReference>
<organism evidence="13 14">
    <name type="scientific">Tortispora caseinolytica NRRL Y-17796</name>
    <dbReference type="NCBI Taxonomy" id="767744"/>
    <lineage>
        <taxon>Eukaryota</taxon>
        <taxon>Fungi</taxon>
        <taxon>Dikarya</taxon>
        <taxon>Ascomycota</taxon>
        <taxon>Saccharomycotina</taxon>
        <taxon>Trigonopsidomycetes</taxon>
        <taxon>Trigonopsidales</taxon>
        <taxon>Trigonopsidaceae</taxon>
        <taxon>Tortispora</taxon>
    </lineage>
</organism>
<keyword evidence="6" id="KW-0032">Aminotransferase</keyword>
<dbReference type="PROSITE" id="PS00600">
    <property type="entry name" value="AA_TRANSFER_CLASS_3"/>
    <property type="match status" value="1"/>
</dbReference>
<evidence type="ECO:0000256" key="9">
    <source>
        <dbReference type="ARBA" id="ARBA00030204"/>
    </source>
</evidence>
<evidence type="ECO:0000256" key="10">
    <source>
        <dbReference type="ARBA" id="ARBA00031787"/>
    </source>
</evidence>
<dbReference type="CDD" id="cd00610">
    <property type="entry name" value="OAT_like"/>
    <property type="match status" value="1"/>
</dbReference>
<dbReference type="EC" id="2.6.1.19" evidence="4"/>
<keyword evidence="7" id="KW-0808">Transferase</keyword>
<name>A0A1E4TFU7_9ASCO</name>
<comment type="similarity">
    <text evidence="2 12">Belongs to the class-III pyridoxal-phosphate-dependent aminotransferase family.</text>
</comment>
<gene>
    <name evidence="13" type="ORF">CANCADRAFT_31469</name>
</gene>
<protein>
    <recommendedName>
        <fullName evidence="5">4-aminobutyrate aminotransferase</fullName>
        <ecNumber evidence="4">2.6.1.19</ecNumber>
    </recommendedName>
    <alternativeName>
        <fullName evidence="10">GABA aminotransferase</fullName>
    </alternativeName>
    <alternativeName>
        <fullName evidence="9">Gamma-amino-N-butyrate transaminase</fullName>
    </alternativeName>
</protein>
<dbReference type="InterPro" id="IPR015424">
    <property type="entry name" value="PyrdxlP-dep_Trfase"/>
</dbReference>
<comment type="catalytic activity">
    <reaction evidence="11">
        <text>4-aminobutanoate + 2-oxoglutarate = succinate semialdehyde + L-glutamate</text>
        <dbReference type="Rhea" id="RHEA:23352"/>
        <dbReference type="ChEBI" id="CHEBI:16810"/>
        <dbReference type="ChEBI" id="CHEBI:29985"/>
        <dbReference type="ChEBI" id="CHEBI:57706"/>
        <dbReference type="ChEBI" id="CHEBI:59888"/>
        <dbReference type="EC" id="2.6.1.19"/>
    </reaction>
</comment>
<dbReference type="PANTHER" id="PTHR43206">
    <property type="entry name" value="AMINOTRANSFERASE"/>
    <property type="match status" value="1"/>
</dbReference>
<dbReference type="GO" id="GO:0009450">
    <property type="term" value="P:gamma-aminobutyric acid catabolic process"/>
    <property type="evidence" value="ECO:0007669"/>
    <property type="project" value="EnsemblFungi"/>
</dbReference>
<evidence type="ECO:0000256" key="4">
    <source>
        <dbReference type="ARBA" id="ARBA00012912"/>
    </source>
</evidence>
<comment type="subunit">
    <text evidence="3">Homodimer and homotetramer.</text>
</comment>
<dbReference type="NCBIfam" id="TIGR00699">
    <property type="entry name" value="GABAtrns_euk"/>
    <property type="match status" value="1"/>
</dbReference>
<dbReference type="OrthoDB" id="10260828at2759"/>